<dbReference type="InterPro" id="IPR010290">
    <property type="entry name" value="TM_effector"/>
</dbReference>
<protein>
    <submittedName>
        <fullName evidence="9">MFS transporter</fullName>
    </submittedName>
</protein>
<dbReference type="RefSeq" id="WP_346076157.1">
    <property type="nucleotide sequence ID" value="NZ_BAAATL010000034.1"/>
</dbReference>
<evidence type="ECO:0000256" key="6">
    <source>
        <dbReference type="ARBA" id="ARBA00023136"/>
    </source>
</evidence>
<evidence type="ECO:0000313" key="10">
    <source>
        <dbReference type="Proteomes" id="UP001501721"/>
    </source>
</evidence>
<dbReference type="InterPro" id="IPR036259">
    <property type="entry name" value="MFS_trans_sf"/>
</dbReference>
<dbReference type="PANTHER" id="PTHR23513:SF6">
    <property type="entry name" value="MAJOR FACILITATOR SUPERFAMILY ASSOCIATED DOMAIN-CONTAINING PROTEIN"/>
    <property type="match status" value="1"/>
</dbReference>
<evidence type="ECO:0000313" key="9">
    <source>
        <dbReference type="EMBL" id="GAA2504662.1"/>
    </source>
</evidence>
<name>A0ABN3MMB5_9ACTN</name>
<accession>A0ABN3MMB5</accession>
<feature type="compositionally biased region" description="Low complexity" evidence="7">
    <location>
        <begin position="35"/>
        <end position="62"/>
    </location>
</feature>
<feature type="transmembrane region" description="Helical" evidence="8">
    <location>
        <begin position="345"/>
        <end position="363"/>
    </location>
</feature>
<feature type="transmembrane region" description="Helical" evidence="8">
    <location>
        <begin position="314"/>
        <end position="333"/>
    </location>
</feature>
<reference evidence="9 10" key="1">
    <citation type="journal article" date="2019" name="Int. J. Syst. Evol. Microbiol.">
        <title>The Global Catalogue of Microorganisms (GCM) 10K type strain sequencing project: providing services to taxonomists for standard genome sequencing and annotation.</title>
        <authorList>
            <consortium name="The Broad Institute Genomics Platform"/>
            <consortium name="The Broad Institute Genome Sequencing Center for Infectious Disease"/>
            <person name="Wu L."/>
            <person name="Ma J."/>
        </authorList>
    </citation>
    <scope>NUCLEOTIDE SEQUENCE [LARGE SCALE GENOMIC DNA]</scope>
    <source>
        <strain evidence="9 10">JCM 6923</strain>
    </source>
</reference>
<evidence type="ECO:0000256" key="8">
    <source>
        <dbReference type="SAM" id="Phobius"/>
    </source>
</evidence>
<dbReference type="Gene3D" id="1.20.1250.20">
    <property type="entry name" value="MFS general substrate transporter like domains"/>
    <property type="match status" value="1"/>
</dbReference>
<dbReference type="CDD" id="cd06173">
    <property type="entry name" value="MFS_MefA_like"/>
    <property type="match status" value="1"/>
</dbReference>
<dbReference type="Proteomes" id="UP001501721">
    <property type="component" value="Unassembled WGS sequence"/>
</dbReference>
<dbReference type="EMBL" id="BAAATL010000034">
    <property type="protein sequence ID" value="GAA2504662.1"/>
    <property type="molecule type" value="Genomic_DNA"/>
</dbReference>
<evidence type="ECO:0000256" key="7">
    <source>
        <dbReference type="SAM" id="MobiDB-lite"/>
    </source>
</evidence>
<feature type="transmembrane region" description="Helical" evidence="8">
    <location>
        <begin position="410"/>
        <end position="431"/>
    </location>
</feature>
<evidence type="ECO:0000256" key="5">
    <source>
        <dbReference type="ARBA" id="ARBA00022989"/>
    </source>
</evidence>
<dbReference type="SUPFAM" id="SSF103473">
    <property type="entry name" value="MFS general substrate transporter"/>
    <property type="match status" value="1"/>
</dbReference>
<evidence type="ECO:0000256" key="2">
    <source>
        <dbReference type="ARBA" id="ARBA00022448"/>
    </source>
</evidence>
<keyword evidence="5 8" id="KW-1133">Transmembrane helix</keyword>
<feature type="transmembrane region" description="Helical" evidence="8">
    <location>
        <begin position="437"/>
        <end position="454"/>
    </location>
</feature>
<organism evidence="9 10">
    <name type="scientific">Streptomyces graminearus</name>
    <dbReference type="NCBI Taxonomy" id="284030"/>
    <lineage>
        <taxon>Bacteria</taxon>
        <taxon>Bacillati</taxon>
        <taxon>Actinomycetota</taxon>
        <taxon>Actinomycetes</taxon>
        <taxon>Kitasatosporales</taxon>
        <taxon>Streptomycetaceae</taxon>
        <taxon>Streptomyces</taxon>
    </lineage>
</organism>
<proteinExistence type="predicted"/>
<keyword evidence="3" id="KW-1003">Cell membrane</keyword>
<dbReference type="Pfam" id="PF05977">
    <property type="entry name" value="MFS_3"/>
    <property type="match status" value="1"/>
</dbReference>
<dbReference type="PANTHER" id="PTHR23513">
    <property type="entry name" value="INTEGRAL MEMBRANE EFFLUX PROTEIN-RELATED"/>
    <property type="match status" value="1"/>
</dbReference>
<feature type="transmembrane region" description="Helical" evidence="8">
    <location>
        <begin position="81"/>
        <end position="100"/>
    </location>
</feature>
<comment type="subcellular location">
    <subcellularLocation>
        <location evidence="1">Cell membrane</location>
        <topology evidence="1">Multi-pass membrane protein</topology>
    </subcellularLocation>
</comment>
<feature type="transmembrane region" description="Helical" evidence="8">
    <location>
        <begin position="369"/>
        <end position="389"/>
    </location>
</feature>
<evidence type="ECO:0000256" key="1">
    <source>
        <dbReference type="ARBA" id="ARBA00004651"/>
    </source>
</evidence>
<feature type="transmembrane region" description="Helical" evidence="8">
    <location>
        <begin position="162"/>
        <end position="178"/>
    </location>
</feature>
<keyword evidence="4 8" id="KW-0812">Transmembrane</keyword>
<feature type="transmembrane region" description="Helical" evidence="8">
    <location>
        <begin position="277"/>
        <end position="299"/>
    </location>
</feature>
<keyword evidence="2" id="KW-0813">Transport</keyword>
<keyword evidence="6 8" id="KW-0472">Membrane</keyword>
<comment type="caution">
    <text evidence="9">The sequence shown here is derived from an EMBL/GenBank/DDBJ whole genome shotgun (WGS) entry which is preliminary data.</text>
</comment>
<evidence type="ECO:0000256" key="3">
    <source>
        <dbReference type="ARBA" id="ARBA00022475"/>
    </source>
</evidence>
<feature type="region of interest" description="Disordered" evidence="7">
    <location>
        <begin position="1"/>
        <end position="65"/>
    </location>
</feature>
<evidence type="ECO:0000256" key="4">
    <source>
        <dbReference type="ARBA" id="ARBA00022692"/>
    </source>
</evidence>
<gene>
    <name evidence="9" type="ORF">GCM10010422_63840</name>
</gene>
<feature type="transmembrane region" description="Helical" evidence="8">
    <location>
        <begin position="106"/>
        <end position="127"/>
    </location>
</feature>
<sequence length="470" mass="49423">MSQPTAASGPATDPDDTAAVTDSTAVPDSTASSGSTPEAEPATATAAEPTATATESEDSAPSPRQRRDFRRFMASHICNELGNNITYVALPLTAVLTLHASAWQAGLLAAAEQAAFLLFGLPAGAWVDRMRRRNVMIAADLTRAVLLTAVPVAWLLDLHSMPLLYVVALLLGCARLFGDVADQSYLPTLVGRSTLVSGNSRLETVRSTAELAGPGIAGFFVQLLGAVGTLAGQAVTSLVSAALLGRIEAREERPSPAGRGRLLHEIREGLHHVLRNPILRVIALSTASVNLFLSGIFALETLFLTRTVGLQPAAVGWVLTTAGVGSMLAALVTERLSRALGEARLTWLSLLVTMPFGLLLPLTGHGWRIALFVVGALIQSAGVTTYNICQVTYRQTVCPPHLLGRMTATMRFLVWGVLPLSGLLAGGLGQVAGVRGALWFLTAALSATPLVLLCSPLRRMRAFDTDTATG</sequence>
<feature type="transmembrane region" description="Helical" evidence="8">
    <location>
        <begin position="134"/>
        <end position="156"/>
    </location>
</feature>
<feature type="compositionally biased region" description="Low complexity" evidence="7">
    <location>
        <begin position="1"/>
        <end position="28"/>
    </location>
</feature>
<keyword evidence="10" id="KW-1185">Reference proteome</keyword>